<dbReference type="Proteomes" id="UP000199305">
    <property type="component" value="Unassembled WGS sequence"/>
</dbReference>
<accession>A0A1G9CQ93</accession>
<dbReference type="EMBL" id="FNFH01000005">
    <property type="protein sequence ID" value="SDK53871.1"/>
    <property type="molecule type" value="Genomic_DNA"/>
</dbReference>
<protein>
    <recommendedName>
        <fullName evidence="3">GTPase</fullName>
    </recommendedName>
</protein>
<evidence type="ECO:0000313" key="2">
    <source>
        <dbReference type="Proteomes" id="UP000199305"/>
    </source>
</evidence>
<dbReference type="STRING" id="658219.SAMN05216212_2590"/>
<organism evidence="1 2">
    <name type="scientific">Microbulbifer yueqingensis</name>
    <dbReference type="NCBI Taxonomy" id="658219"/>
    <lineage>
        <taxon>Bacteria</taxon>
        <taxon>Pseudomonadati</taxon>
        <taxon>Pseudomonadota</taxon>
        <taxon>Gammaproteobacteria</taxon>
        <taxon>Cellvibrionales</taxon>
        <taxon>Microbulbiferaceae</taxon>
        <taxon>Microbulbifer</taxon>
    </lineage>
</organism>
<dbReference type="OrthoDB" id="5724405at2"/>
<keyword evidence="2" id="KW-1185">Reference proteome</keyword>
<dbReference type="AlphaFoldDB" id="A0A1G9CQ93"/>
<sequence length="567" mass="62411">MKETTQGAPAGQACAPASFALKLGLPGRGLPALSCGCASERELERWLSQYELRPYHPADQQRLVTLLSGLVEELGQWRAPAATRQPMLELLREYVLACVDAIVMQRSALRGTQLESLRKSMRPVVILLQRLAAAYAGIWVQLEETAGVPFLLREKRARSLHRAIDAGGRLLRITTLFGLSAPENCWRNMHMLLKRGLPQQVAHKRVPDSMHPRGRTSAVDAYSHSAMFISANAGQLDAEQQDALWRMTQELSRLARLEESYADPAMSLLVSLAEDRAPIPSVRLQPDDFAPFATPRGWKIDLAAVMSRLEKQVANSFDPLVDRLCEAWRDATGRDESRRPAESDCVVAIGVGATWHNLRGRQAGEDSAEGLLSSWGDRGGERVCMEAASVDYRSGRPLAEYDSLPSAPSLRSERAAPRDRAARHYRTEVAELFDSSSRGLGLKLPLEVSERLRVGELVGVRVGGGWQVGVVRWRLTRPDHCRAGLELLARRVAPVEVRRRSSAGRHSDPIPALMVAAGNGDGVALILPVPLFKAYDEVELIAAGTTRSVTLQRQTVATPTVARFEFV</sequence>
<reference evidence="2" key="1">
    <citation type="submission" date="2016-10" db="EMBL/GenBank/DDBJ databases">
        <authorList>
            <person name="Varghese N."/>
            <person name="Submissions S."/>
        </authorList>
    </citation>
    <scope>NUCLEOTIDE SEQUENCE [LARGE SCALE GENOMIC DNA]</scope>
    <source>
        <strain evidence="2">CGMCC 1.10658</strain>
    </source>
</reference>
<name>A0A1G9CQ93_9GAMM</name>
<proteinExistence type="predicted"/>
<evidence type="ECO:0000313" key="1">
    <source>
        <dbReference type="EMBL" id="SDK53871.1"/>
    </source>
</evidence>
<evidence type="ECO:0008006" key="3">
    <source>
        <dbReference type="Google" id="ProtNLM"/>
    </source>
</evidence>
<gene>
    <name evidence="1" type="ORF">SAMN05216212_2590</name>
</gene>
<dbReference type="RefSeq" id="WP_091514825.1">
    <property type="nucleotide sequence ID" value="NZ_FNFH01000005.1"/>
</dbReference>